<dbReference type="EMBL" id="JBBHJZ010000002">
    <property type="protein sequence ID" value="MEJ5977051.1"/>
    <property type="molecule type" value="Genomic_DNA"/>
</dbReference>
<reference evidence="8 9" key="1">
    <citation type="submission" date="2024-03" db="EMBL/GenBank/DDBJ databases">
        <authorList>
            <person name="Jo J.-H."/>
        </authorList>
    </citation>
    <scope>NUCLEOTIDE SEQUENCE [LARGE SCALE GENOMIC DNA]</scope>
    <source>
        <strain evidence="8 9">PS1R-30</strain>
    </source>
</reference>
<comment type="subcellular location">
    <subcellularLocation>
        <location evidence="1">Membrane</location>
        <topology evidence="1">Single-pass membrane protein</topology>
    </subcellularLocation>
</comment>
<dbReference type="PRINTS" id="PR01490">
    <property type="entry name" value="RTXTOXIND"/>
</dbReference>
<protein>
    <submittedName>
        <fullName evidence="8">HlyD family efflux transporter periplasmic adaptor subunit</fullName>
    </submittedName>
</protein>
<feature type="domain" description="YknX-like barrel-sandwich hybrid" evidence="6">
    <location>
        <begin position="57"/>
        <end position="250"/>
    </location>
</feature>
<feature type="transmembrane region" description="Helical" evidence="5">
    <location>
        <begin position="17"/>
        <end position="35"/>
    </location>
</feature>
<evidence type="ECO:0000313" key="9">
    <source>
        <dbReference type="Proteomes" id="UP001361239"/>
    </source>
</evidence>
<keyword evidence="4 5" id="KW-0472">Membrane</keyword>
<keyword evidence="2 5" id="KW-0812">Transmembrane</keyword>
<dbReference type="InterPro" id="IPR050739">
    <property type="entry name" value="MFP"/>
</dbReference>
<comment type="caution">
    <text evidence="8">The sequence shown here is derived from an EMBL/GenBank/DDBJ whole genome shotgun (WGS) entry which is preliminary data.</text>
</comment>
<sequence length="390" mass="43146">MKISPAFRNRWLSPSKLIILGIIGFFAIALAWSFWAELDQVSRAPGQIIPTGRVQVIQSTDGGKIDQILVREGDKVTKGQVLVELDSTKISAAVGEARGKVASLMSSMARINAELFDRPLIFPPEVEGFPDFMANQTLLYQKRRQALQDQLGSLKSMLALMQQELDMNMPLLKQGDVSRADVLRLQRGVSDIKSQMVNVRNKYIQDLQAEYTKTEEDLVTAREVLAQRSDALADTRIVAPVDGIVKNIKLTTLGGVLRASEEVLSIVPTGDKLILETKMSPRDIAYVRIGQGASVKFDAYDSSIYGSALGRVTYVSPDTLTEQTPQGEQVFYRVHITADPSPMKPHLPGEKVEIQPGMTATAEIQTGRNTVWHYLTKPINKTMSEAMTEK</sequence>
<dbReference type="InterPro" id="IPR058982">
    <property type="entry name" value="Beta-barrel_AprE"/>
</dbReference>
<keyword evidence="3 5" id="KW-1133">Transmembrane helix</keyword>
<proteinExistence type="predicted"/>
<dbReference type="Pfam" id="PF25984">
    <property type="entry name" value="BSH_YknX"/>
    <property type="match status" value="1"/>
</dbReference>
<dbReference type="RefSeq" id="WP_339587004.1">
    <property type="nucleotide sequence ID" value="NZ_JBBHJZ010000002.1"/>
</dbReference>
<organism evidence="8 9">
    <name type="scientific">Novosphingobium anseongense</name>
    <dbReference type="NCBI Taxonomy" id="3133436"/>
    <lineage>
        <taxon>Bacteria</taxon>
        <taxon>Pseudomonadati</taxon>
        <taxon>Pseudomonadota</taxon>
        <taxon>Alphaproteobacteria</taxon>
        <taxon>Sphingomonadales</taxon>
        <taxon>Sphingomonadaceae</taxon>
        <taxon>Novosphingobium</taxon>
    </lineage>
</organism>
<accession>A0ABU8RVE9</accession>
<evidence type="ECO:0000256" key="4">
    <source>
        <dbReference type="ARBA" id="ARBA00023136"/>
    </source>
</evidence>
<dbReference type="SUPFAM" id="SSF111369">
    <property type="entry name" value="HlyD-like secretion proteins"/>
    <property type="match status" value="1"/>
</dbReference>
<dbReference type="PANTHER" id="PTHR30386">
    <property type="entry name" value="MEMBRANE FUSION SUBUNIT OF EMRAB-TOLC MULTIDRUG EFFLUX PUMP"/>
    <property type="match status" value="1"/>
</dbReference>
<evidence type="ECO:0000256" key="3">
    <source>
        <dbReference type="ARBA" id="ARBA00022989"/>
    </source>
</evidence>
<evidence type="ECO:0000256" key="2">
    <source>
        <dbReference type="ARBA" id="ARBA00022692"/>
    </source>
</evidence>
<dbReference type="Gene3D" id="2.40.50.100">
    <property type="match status" value="1"/>
</dbReference>
<feature type="domain" description="AprE-like beta-barrel" evidence="7">
    <location>
        <begin position="273"/>
        <end position="367"/>
    </location>
</feature>
<gene>
    <name evidence="8" type="ORF">WG901_10430</name>
</gene>
<dbReference type="Proteomes" id="UP001361239">
    <property type="component" value="Unassembled WGS sequence"/>
</dbReference>
<evidence type="ECO:0000259" key="6">
    <source>
        <dbReference type="Pfam" id="PF25984"/>
    </source>
</evidence>
<evidence type="ECO:0000313" key="8">
    <source>
        <dbReference type="EMBL" id="MEJ5977051.1"/>
    </source>
</evidence>
<dbReference type="Gene3D" id="2.40.30.170">
    <property type="match status" value="1"/>
</dbReference>
<keyword evidence="9" id="KW-1185">Reference proteome</keyword>
<evidence type="ECO:0000256" key="1">
    <source>
        <dbReference type="ARBA" id="ARBA00004167"/>
    </source>
</evidence>
<name>A0ABU8RVE9_9SPHN</name>
<dbReference type="Pfam" id="PF26002">
    <property type="entry name" value="Beta-barrel_AprE"/>
    <property type="match status" value="1"/>
</dbReference>
<evidence type="ECO:0000256" key="5">
    <source>
        <dbReference type="SAM" id="Phobius"/>
    </source>
</evidence>
<evidence type="ECO:0000259" key="7">
    <source>
        <dbReference type="Pfam" id="PF26002"/>
    </source>
</evidence>
<dbReference type="InterPro" id="IPR058639">
    <property type="entry name" value="BSH_YknX-like"/>
</dbReference>
<dbReference type="SUPFAM" id="SSF56954">
    <property type="entry name" value="Outer membrane efflux proteins (OEP)"/>
    <property type="match status" value="1"/>
</dbReference>
<dbReference type="PANTHER" id="PTHR30386:SF26">
    <property type="entry name" value="TRANSPORT PROTEIN COMB"/>
    <property type="match status" value="1"/>
</dbReference>